<evidence type="ECO:0000256" key="1">
    <source>
        <dbReference type="SAM" id="SignalP"/>
    </source>
</evidence>
<gene>
    <name evidence="2" type="ORF">GCM10007962_32670</name>
</gene>
<feature type="signal peptide" evidence="1">
    <location>
        <begin position="1"/>
        <end position="21"/>
    </location>
</feature>
<sequence>MKNTLKFLTLLLALTINFSCATKFSTPELTNNFSKEQIKDLEKITDFFKSQICENQNSDFKTCFTNILPDLVEYGWQPILEKVDFEKQKELYSSISKSTFNEIWDFCKSRNLKTGEEFKSTCSKYDGKYQKFVTELGEKNPQIKEYAEKLIGAGDFSPAPWLQWNIVDNPKAFDLNDPNIQVLISIHYLSQNDGQKRDEKWETQ</sequence>
<organism evidence="2 3">
    <name type="scientific">Yeosuana aromativorans</name>
    <dbReference type="NCBI Taxonomy" id="288019"/>
    <lineage>
        <taxon>Bacteria</taxon>
        <taxon>Pseudomonadati</taxon>
        <taxon>Bacteroidota</taxon>
        <taxon>Flavobacteriia</taxon>
        <taxon>Flavobacteriales</taxon>
        <taxon>Flavobacteriaceae</taxon>
        <taxon>Yeosuana</taxon>
    </lineage>
</organism>
<dbReference type="AlphaFoldDB" id="A0A8J3BSM9"/>
<name>A0A8J3BSM9_9FLAO</name>
<keyword evidence="3" id="KW-1185">Reference proteome</keyword>
<proteinExistence type="predicted"/>
<reference evidence="2" key="1">
    <citation type="journal article" date="2014" name="Int. J. Syst. Evol. Microbiol.">
        <title>Complete genome sequence of Corynebacterium casei LMG S-19264T (=DSM 44701T), isolated from a smear-ripened cheese.</title>
        <authorList>
            <consortium name="US DOE Joint Genome Institute (JGI-PGF)"/>
            <person name="Walter F."/>
            <person name="Albersmeier A."/>
            <person name="Kalinowski J."/>
            <person name="Ruckert C."/>
        </authorList>
    </citation>
    <scope>NUCLEOTIDE SEQUENCE</scope>
    <source>
        <strain evidence="2">JCM 12862</strain>
    </source>
</reference>
<evidence type="ECO:0008006" key="4">
    <source>
        <dbReference type="Google" id="ProtNLM"/>
    </source>
</evidence>
<protein>
    <recommendedName>
        <fullName evidence="4">Lipoprotein</fullName>
    </recommendedName>
</protein>
<dbReference type="EMBL" id="BMNR01000017">
    <property type="protein sequence ID" value="GGK35802.1"/>
    <property type="molecule type" value="Genomic_DNA"/>
</dbReference>
<feature type="chain" id="PRO_5035285703" description="Lipoprotein" evidence="1">
    <location>
        <begin position="22"/>
        <end position="204"/>
    </location>
</feature>
<accession>A0A8J3BSM9</accession>
<comment type="caution">
    <text evidence="2">The sequence shown here is derived from an EMBL/GenBank/DDBJ whole genome shotgun (WGS) entry which is preliminary data.</text>
</comment>
<evidence type="ECO:0000313" key="3">
    <source>
        <dbReference type="Proteomes" id="UP000612329"/>
    </source>
</evidence>
<reference evidence="2" key="2">
    <citation type="submission" date="2020-09" db="EMBL/GenBank/DDBJ databases">
        <authorList>
            <person name="Sun Q."/>
            <person name="Ohkuma M."/>
        </authorList>
    </citation>
    <scope>NUCLEOTIDE SEQUENCE</scope>
    <source>
        <strain evidence="2">JCM 12862</strain>
    </source>
</reference>
<evidence type="ECO:0000313" key="2">
    <source>
        <dbReference type="EMBL" id="GGK35802.1"/>
    </source>
</evidence>
<keyword evidence="1" id="KW-0732">Signal</keyword>
<dbReference type="Proteomes" id="UP000612329">
    <property type="component" value="Unassembled WGS sequence"/>
</dbReference>